<dbReference type="InterPro" id="IPR041304">
    <property type="entry name" value="AbiTii"/>
</dbReference>
<name>A0A0L8ALA1_9BACT</name>
<keyword evidence="3" id="KW-1185">Reference proteome</keyword>
<dbReference type="Pfam" id="PF18864">
    <property type="entry name" value="AbiTii"/>
    <property type="match status" value="1"/>
</dbReference>
<feature type="domain" description="AbiTii" evidence="1">
    <location>
        <begin position="2"/>
        <end position="188"/>
    </location>
</feature>
<sequence>MKIIDELIDDLSSDNKELSDILIRTKVLAHKLKNQTLIAWINKEVNGYNESDSLPVYRKLSAVVTGVISNGYQRFDNYPIPMMHLEKKTRESFIKMHLDHSIATLEDFVSSENTQMMKHIDPSFYKLFNQNSGNGFFVEYAKSEIHKSQVHESLISIKSKLLDFLLDLNDEITFEDDIQGSKEEIKKTIDNLFNNSVFGDNTTIIVGEGNSQKINIKYSKGNFKVLEELLKKHQLSETYIRELQEIIDDDNPDKTNMLFGEKVKTWVNSMMTKAMENSWEIGLGAAGNLLSEGIKAYYGW</sequence>
<accession>A0A0L8ALA1</accession>
<reference evidence="3" key="1">
    <citation type="submission" date="2014-11" db="EMBL/GenBank/DDBJ databases">
        <title>Genome sequencing of Roseivirga sp. D-25.</title>
        <authorList>
            <person name="Selvaratnam C."/>
            <person name="Thevarajoo S."/>
            <person name="Goh K.M."/>
            <person name="Eee R."/>
            <person name="Chan K.-G."/>
            <person name="Chong C.S."/>
        </authorList>
    </citation>
    <scope>NUCLEOTIDE SEQUENCE [LARGE SCALE GENOMIC DNA]</scope>
    <source>
        <strain evidence="3">D-25</strain>
    </source>
</reference>
<protein>
    <recommendedName>
        <fullName evidence="1">AbiTii domain-containing protein</fullName>
    </recommendedName>
</protein>
<evidence type="ECO:0000259" key="1">
    <source>
        <dbReference type="Pfam" id="PF18864"/>
    </source>
</evidence>
<evidence type="ECO:0000313" key="2">
    <source>
        <dbReference type="EMBL" id="KOF03026.1"/>
    </source>
</evidence>
<organism evidence="2 3">
    <name type="scientific">Roseivirga seohaensis subsp. aquiponti</name>
    <dbReference type="NCBI Taxonomy" id="1566026"/>
    <lineage>
        <taxon>Bacteria</taxon>
        <taxon>Pseudomonadati</taxon>
        <taxon>Bacteroidota</taxon>
        <taxon>Cytophagia</taxon>
        <taxon>Cytophagales</taxon>
        <taxon>Roseivirgaceae</taxon>
        <taxon>Roseivirga</taxon>
    </lineage>
</organism>
<dbReference type="PATRIC" id="fig|1566026.4.peg.3716"/>
<dbReference type="RefSeq" id="WP_053223462.1">
    <property type="nucleotide sequence ID" value="NZ_JSVA01000009.1"/>
</dbReference>
<dbReference type="Proteomes" id="UP000036908">
    <property type="component" value="Unassembled WGS sequence"/>
</dbReference>
<gene>
    <name evidence="2" type="ORF">OB69_09400</name>
</gene>
<comment type="caution">
    <text evidence="2">The sequence shown here is derived from an EMBL/GenBank/DDBJ whole genome shotgun (WGS) entry which is preliminary data.</text>
</comment>
<dbReference type="AlphaFoldDB" id="A0A0L8ALA1"/>
<proteinExistence type="predicted"/>
<dbReference type="OrthoDB" id="766804at2"/>
<evidence type="ECO:0000313" key="3">
    <source>
        <dbReference type="Proteomes" id="UP000036908"/>
    </source>
</evidence>
<dbReference type="EMBL" id="JSVA01000009">
    <property type="protein sequence ID" value="KOF03026.1"/>
    <property type="molecule type" value="Genomic_DNA"/>
</dbReference>